<feature type="compositionally biased region" description="Polar residues" evidence="1">
    <location>
        <begin position="201"/>
        <end position="214"/>
    </location>
</feature>
<keyword evidence="3" id="KW-1185">Reference proteome</keyword>
<evidence type="ECO:0000256" key="1">
    <source>
        <dbReference type="SAM" id="MobiDB-lite"/>
    </source>
</evidence>
<accession>A0ABN9U8T8</accession>
<proteinExistence type="predicted"/>
<feature type="non-terminal residue" evidence="2">
    <location>
        <position position="346"/>
    </location>
</feature>
<evidence type="ECO:0000313" key="2">
    <source>
        <dbReference type="EMBL" id="CAK0855590.1"/>
    </source>
</evidence>
<comment type="caution">
    <text evidence="2">The sequence shown here is derived from an EMBL/GenBank/DDBJ whole genome shotgun (WGS) entry which is preliminary data.</text>
</comment>
<feature type="non-terminal residue" evidence="2">
    <location>
        <position position="1"/>
    </location>
</feature>
<organism evidence="2 3">
    <name type="scientific">Prorocentrum cordatum</name>
    <dbReference type="NCBI Taxonomy" id="2364126"/>
    <lineage>
        <taxon>Eukaryota</taxon>
        <taxon>Sar</taxon>
        <taxon>Alveolata</taxon>
        <taxon>Dinophyceae</taxon>
        <taxon>Prorocentrales</taxon>
        <taxon>Prorocentraceae</taxon>
        <taxon>Prorocentrum</taxon>
    </lineage>
</organism>
<dbReference type="Proteomes" id="UP001189429">
    <property type="component" value="Unassembled WGS sequence"/>
</dbReference>
<feature type="compositionally biased region" description="Low complexity" evidence="1">
    <location>
        <begin position="36"/>
        <end position="49"/>
    </location>
</feature>
<feature type="compositionally biased region" description="Acidic residues" evidence="1">
    <location>
        <begin position="74"/>
        <end position="86"/>
    </location>
</feature>
<gene>
    <name evidence="2" type="ORF">PCOR1329_LOCUS46280</name>
</gene>
<dbReference type="EMBL" id="CAUYUJ010015566">
    <property type="protein sequence ID" value="CAK0855590.1"/>
    <property type="molecule type" value="Genomic_DNA"/>
</dbReference>
<name>A0ABN9U8T8_9DINO</name>
<feature type="region of interest" description="Disordered" evidence="1">
    <location>
        <begin position="272"/>
        <end position="294"/>
    </location>
</feature>
<feature type="region of interest" description="Disordered" evidence="1">
    <location>
        <begin position="36"/>
        <end position="233"/>
    </location>
</feature>
<reference evidence="2" key="1">
    <citation type="submission" date="2023-10" db="EMBL/GenBank/DDBJ databases">
        <authorList>
            <person name="Chen Y."/>
            <person name="Shah S."/>
            <person name="Dougan E. K."/>
            <person name="Thang M."/>
            <person name="Chan C."/>
        </authorList>
    </citation>
    <scope>NUCLEOTIDE SEQUENCE [LARGE SCALE GENOMIC DNA]</scope>
</reference>
<sequence>PSGSTRRGRPRPALRALPGALQGSEALGCVRLQRAAATARPADAPGAAAVGNRCAPWMGSSRGHPPVGESPMPSDEDAAGSDPDDEMAMRRAALAAAARKKTASKEAKKTLASPRPGAEEPKSEACTPKGDSTVQAPNPEVPKPNVELPIAFKQNVAAGENERLEPLSCPASSQRKKPEDDRKPPSAGILNLPGAGRKSVRTSTQMSTNTTVSFLNPGEKDARTGTKSPMSSRAISKAASDFGSAAAAEKKPSFRNSVRLVSTTNRLSVKKINAGADGGGGSSSSSGVMGGRKTVCLPDTAGRRMTRIATTGSNICADVTPKPRRLPEEEVLSTNEDAWDLLTVDE</sequence>
<protein>
    <submittedName>
        <fullName evidence="2">Uncharacterized protein</fullName>
    </submittedName>
</protein>
<evidence type="ECO:0000313" key="3">
    <source>
        <dbReference type="Proteomes" id="UP001189429"/>
    </source>
</evidence>